<evidence type="ECO:0000256" key="2">
    <source>
        <dbReference type="ARBA" id="ARBA00012637"/>
    </source>
</evidence>
<evidence type="ECO:0000256" key="3">
    <source>
        <dbReference type="ARBA" id="ARBA00022630"/>
    </source>
</evidence>
<keyword evidence="4" id="KW-0274">FAD</keyword>
<dbReference type="InterPro" id="IPR036188">
    <property type="entry name" value="FAD/NAD-bd_sf"/>
</dbReference>
<dbReference type="Pfam" id="PF07992">
    <property type="entry name" value="Pyr_redox_2"/>
    <property type="match status" value="1"/>
</dbReference>
<keyword evidence="7" id="KW-0520">NAD</keyword>
<dbReference type="GO" id="GO:0050136">
    <property type="term" value="F:NADH dehydrogenase (quinone) (non-electrogenic) activity"/>
    <property type="evidence" value="ECO:0007669"/>
    <property type="project" value="UniProtKB-EC"/>
</dbReference>
<keyword evidence="15" id="KW-1185">Reference proteome</keyword>
<dbReference type="STRING" id="286115.A0A507DD20"/>
<evidence type="ECO:0000256" key="7">
    <source>
        <dbReference type="ARBA" id="ARBA00023027"/>
    </source>
</evidence>
<protein>
    <recommendedName>
        <fullName evidence="2">NADH:ubiquinone reductase (non-electrogenic)</fullName>
        <ecNumber evidence="2">1.6.5.9</ecNumber>
    </recommendedName>
</protein>
<dbReference type="EMBL" id="QEAM01000033">
    <property type="protein sequence ID" value="TPX49463.1"/>
    <property type="molecule type" value="Genomic_DNA"/>
</dbReference>
<comment type="catalytic activity">
    <reaction evidence="9">
        <text>a ubiquinone + NADH + H(+) = a ubiquinol + NAD(+)</text>
        <dbReference type="Rhea" id="RHEA:23152"/>
        <dbReference type="Rhea" id="RHEA-COMP:9565"/>
        <dbReference type="Rhea" id="RHEA-COMP:9566"/>
        <dbReference type="ChEBI" id="CHEBI:15378"/>
        <dbReference type="ChEBI" id="CHEBI:16389"/>
        <dbReference type="ChEBI" id="CHEBI:17976"/>
        <dbReference type="ChEBI" id="CHEBI:57540"/>
        <dbReference type="ChEBI" id="CHEBI:57945"/>
    </reaction>
</comment>
<evidence type="ECO:0000313" key="14">
    <source>
        <dbReference type="EMBL" id="TPX52240.1"/>
    </source>
</evidence>
<evidence type="ECO:0000313" key="13">
    <source>
        <dbReference type="EMBL" id="TPX49463.1"/>
    </source>
</evidence>
<feature type="domain" description="FAD/NAD(P)-binding" evidence="11">
    <location>
        <begin position="82"/>
        <end position="414"/>
    </location>
</feature>
<evidence type="ECO:0000313" key="15">
    <source>
        <dbReference type="Proteomes" id="UP000317494"/>
    </source>
</evidence>
<comment type="caution">
    <text evidence="13">The sequence shown here is derived from an EMBL/GenBank/DDBJ whole genome shotgun (WGS) entry which is preliminary data.</text>
</comment>
<dbReference type="EMBL" id="QEAN01000041">
    <property type="protein sequence ID" value="TPX52240.1"/>
    <property type="molecule type" value="Genomic_DNA"/>
</dbReference>
<evidence type="ECO:0000259" key="12">
    <source>
        <dbReference type="Pfam" id="PF22366"/>
    </source>
</evidence>
<accession>A0A507DD20</accession>
<reference evidence="15 16" key="1">
    <citation type="journal article" date="2019" name="Sci. Rep.">
        <title>Comparative genomics of chytrid fungi reveal insights into the obligate biotrophic and pathogenic lifestyle of Synchytrium endobioticum.</title>
        <authorList>
            <person name="van de Vossenberg B.T.L.H."/>
            <person name="Warris S."/>
            <person name="Nguyen H.D.T."/>
            <person name="van Gent-Pelzer M.P.E."/>
            <person name="Joly D.L."/>
            <person name="van de Geest H.C."/>
            <person name="Bonants P.J.M."/>
            <person name="Smith D.S."/>
            <person name="Levesque C.A."/>
            <person name="van der Lee T.A.J."/>
        </authorList>
    </citation>
    <scope>NUCLEOTIDE SEQUENCE [LARGE SCALE GENOMIC DNA]</scope>
    <source>
        <strain evidence="13 16">LEV6574</strain>
        <strain evidence="14 15">MB42</strain>
    </source>
</reference>
<keyword evidence="6" id="KW-0560">Oxidoreductase</keyword>
<dbReference type="PANTHER" id="PTHR43706:SF47">
    <property type="entry name" value="EXTERNAL NADH-UBIQUINONE OXIDOREDUCTASE 1, MITOCHONDRIAL-RELATED"/>
    <property type="match status" value="1"/>
</dbReference>
<comment type="similarity">
    <text evidence="1">Belongs to the NADH dehydrogenase family.</text>
</comment>
<evidence type="ECO:0000256" key="10">
    <source>
        <dbReference type="SAM" id="Phobius"/>
    </source>
</evidence>
<name>A0A507DD20_9FUNG</name>
<evidence type="ECO:0000259" key="11">
    <source>
        <dbReference type="Pfam" id="PF07992"/>
    </source>
</evidence>
<keyword evidence="3" id="KW-0285">Flavoprotein</keyword>
<evidence type="ECO:0000256" key="4">
    <source>
        <dbReference type="ARBA" id="ARBA00022827"/>
    </source>
</evidence>
<evidence type="ECO:0000256" key="9">
    <source>
        <dbReference type="ARBA" id="ARBA00049010"/>
    </source>
</evidence>
<feature type="domain" description="External alternative NADH-ubiquinone oxidoreductase-like C-terminal" evidence="12">
    <location>
        <begin position="458"/>
        <end position="518"/>
    </location>
</feature>
<comment type="catalytic activity">
    <reaction evidence="8">
        <text>a quinone + NADH + H(+) = a quinol + NAD(+)</text>
        <dbReference type="Rhea" id="RHEA:46160"/>
        <dbReference type="ChEBI" id="CHEBI:15378"/>
        <dbReference type="ChEBI" id="CHEBI:24646"/>
        <dbReference type="ChEBI" id="CHEBI:57540"/>
        <dbReference type="ChEBI" id="CHEBI:57945"/>
        <dbReference type="ChEBI" id="CHEBI:132124"/>
        <dbReference type="EC" id="1.6.5.9"/>
    </reaction>
</comment>
<dbReference type="AlphaFoldDB" id="A0A507DD20"/>
<evidence type="ECO:0000313" key="16">
    <source>
        <dbReference type="Proteomes" id="UP000320475"/>
    </source>
</evidence>
<dbReference type="PRINTS" id="PR00368">
    <property type="entry name" value="FADPNR"/>
</dbReference>
<keyword evidence="5" id="KW-0809">Transit peptide</keyword>
<sequence>MNIARVARVASLVARSSTLPANIVRIRYASSAADPPKTRGWRRILRPLLGAAAVAGVTSIAFAIWTARHPPPQMEYDPSKKTLAILGTGWGATSLLKQLDNEEFNVVVISPRNYFLFTPLLPSCTVGTVELRSIMTPVRHFTRFKRRSVRFVEGECTDIDPENKVLVVEDLSPVKGEVSRQKVPYDYLVVAVGAENATFGIPGVKEHACFLKETWDARKIRTRLMDAIESAAFPGQPSDEVDRLLHMVVVGGGPSGVEYAAELHDFLVDDLVDWFPEIAGRIKITLVEAMQHVLPMFSKQLIDYAEKTFAEEKVNIKNNTMVKEVHPKHLVVQDAKTKEISNINYGLLVWATGNAPRPLISNLIKKLPSDLQNQRRGLVVDEFLRVKGARDMFCLGDASASKYAATAQVASRQGEYLAYVFKQMAGQEKEQADLAAAGSLAQAAKVPLALEPFENVSLGTLAYIGSNHAIADLPFGISLGGVLTFYFWRSAYMSNLFSWRNRALVAFDWTKATIFGRDVSRE</sequence>
<dbReference type="InterPro" id="IPR054585">
    <property type="entry name" value="NDH2-like_C"/>
</dbReference>
<gene>
    <name evidence="13" type="ORF">SeLEV6574_g01462</name>
    <name evidence="14" type="ORF">SeMB42_g01577</name>
</gene>
<dbReference type="Gene3D" id="3.50.50.100">
    <property type="match status" value="1"/>
</dbReference>
<dbReference type="Proteomes" id="UP000320475">
    <property type="component" value="Unassembled WGS sequence"/>
</dbReference>
<dbReference type="EC" id="1.6.5.9" evidence="2"/>
<dbReference type="Proteomes" id="UP000317494">
    <property type="component" value="Unassembled WGS sequence"/>
</dbReference>
<dbReference type="VEuPathDB" id="FungiDB:SeMB42_g01577"/>
<evidence type="ECO:0000256" key="1">
    <source>
        <dbReference type="ARBA" id="ARBA00005272"/>
    </source>
</evidence>
<dbReference type="InterPro" id="IPR045024">
    <property type="entry name" value="NDH-2"/>
</dbReference>
<proteinExistence type="inferred from homology"/>
<keyword evidence="10" id="KW-1133">Transmembrane helix</keyword>
<dbReference type="PANTHER" id="PTHR43706">
    <property type="entry name" value="NADH DEHYDROGENASE"/>
    <property type="match status" value="1"/>
</dbReference>
<dbReference type="GO" id="GO:0005739">
    <property type="term" value="C:mitochondrion"/>
    <property type="evidence" value="ECO:0007669"/>
    <property type="project" value="TreeGrafter"/>
</dbReference>
<dbReference type="OrthoDB" id="3244603at2759"/>
<keyword evidence="10" id="KW-0472">Membrane</keyword>
<organism evidence="13 16">
    <name type="scientific">Synchytrium endobioticum</name>
    <dbReference type="NCBI Taxonomy" id="286115"/>
    <lineage>
        <taxon>Eukaryota</taxon>
        <taxon>Fungi</taxon>
        <taxon>Fungi incertae sedis</taxon>
        <taxon>Chytridiomycota</taxon>
        <taxon>Chytridiomycota incertae sedis</taxon>
        <taxon>Chytridiomycetes</taxon>
        <taxon>Synchytriales</taxon>
        <taxon>Synchytriaceae</taxon>
        <taxon>Synchytrium</taxon>
    </lineage>
</organism>
<evidence type="ECO:0000256" key="5">
    <source>
        <dbReference type="ARBA" id="ARBA00022946"/>
    </source>
</evidence>
<evidence type="ECO:0000256" key="8">
    <source>
        <dbReference type="ARBA" id="ARBA00047599"/>
    </source>
</evidence>
<evidence type="ECO:0000256" key="6">
    <source>
        <dbReference type="ARBA" id="ARBA00023002"/>
    </source>
</evidence>
<keyword evidence="10" id="KW-0812">Transmembrane</keyword>
<dbReference type="Pfam" id="PF22366">
    <property type="entry name" value="NDH2_C"/>
    <property type="match status" value="1"/>
</dbReference>
<dbReference type="SUPFAM" id="SSF51905">
    <property type="entry name" value="FAD/NAD(P)-binding domain"/>
    <property type="match status" value="2"/>
</dbReference>
<feature type="transmembrane region" description="Helical" evidence="10">
    <location>
        <begin position="44"/>
        <end position="65"/>
    </location>
</feature>
<dbReference type="InterPro" id="IPR023753">
    <property type="entry name" value="FAD/NAD-binding_dom"/>
</dbReference>